<feature type="transmembrane region" description="Helical" evidence="7">
    <location>
        <begin position="67"/>
        <end position="85"/>
    </location>
</feature>
<dbReference type="PANTHER" id="PTHR33778">
    <property type="entry name" value="PROTEIN MGTC"/>
    <property type="match status" value="1"/>
</dbReference>
<dbReference type="PRINTS" id="PR01837">
    <property type="entry name" value="MGTCSAPBPROT"/>
</dbReference>
<proteinExistence type="inferred from homology"/>
<evidence type="ECO:0000256" key="7">
    <source>
        <dbReference type="SAM" id="Phobius"/>
    </source>
</evidence>
<accession>A8MF17</accession>
<dbReference type="STRING" id="350688.Clos_1140"/>
<reference evidence="10" key="1">
    <citation type="submission" date="2007-10" db="EMBL/GenBank/DDBJ databases">
        <title>Complete genome of Alkaliphilus oremlandii OhILAs.</title>
        <authorList>
            <person name="Copeland A."/>
            <person name="Lucas S."/>
            <person name="Lapidus A."/>
            <person name="Barry K."/>
            <person name="Detter J.C."/>
            <person name="Glavina del Rio T."/>
            <person name="Hammon N."/>
            <person name="Israni S."/>
            <person name="Dalin E."/>
            <person name="Tice H."/>
            <person name="Pitluck S."/>
            <person name="Chain P."/>
            <person name="Malfatti S."/>
            <person name="Shin M."/>
            <person name="Vergez L."/>
            <person name="Schmutz J."/>
            <person name="Larimer F."/>
            <person name="Land M."/>
            <person name="Hauser L."/>
            <person name="Kyrpides N."/>
            <person name="Mikhailova N."/>
            <person name="Stolz J.F."/>
            <person name="Dawson A."/>
            <person name="Fisher E."/>
            <person name="Crable B."/>
            <person name="Perera E."/>
            <person name="Lisak J."/>
            <person name="Ranganathan M."/>
            <person name="Basu P."/>
            <person name="Richardson P."/>
        </authorList>
    </citation>
    <scope>NUCLEOTIDE SEQUENCE [LARGE SCALE GENOMIC DNA]</scope>
    <source>
        <strain evidence="10">OhILAs</strain>
    </source>
</reference>
<dbReference type="AlphaFoldDB" id="A8MF17"/>
<keyword evidence="6 7" id="KW-0472">Membrane</keyword>
<feature type="domain" description="MgtC/SapB/SrpB/YhiD N-terminal" evidence="8">
    <location>
        <begin position="11"/>
        <end position="138"/>
    </location>
</feature>
<dbReference type="OrthoDB" id="9811198at2"/>
<evidence type="ECO:0000256" key="3">
    <source>
        <dbReference type="ARBA" id="ARBA00022475"/>
    </source>
</evidence>
<keyword evidence="3" id="KW-1003">Cell membrane</keyword>
<evidence type="ECO:0000256" key="5">
    <source>
        <dbReference type="ARBA" id="ARBA00022989"/>
    </source>
</evidence>
<gene>
    <name evidence="9" type="ordered locus">Clos_1140</name>
</gene>
<evidence type="ECO:0000256" key="4">
    <source>
        <dbReference type="ARBA" id="ARBA00022692"/>
    </source>
</evidence>
<keyword evidence="4 7" id="KW-0812">Transmembrane</keyword>
<dbReference type="GO" id="GO:0005886">
    <property type="term" value="C:plasma membrane"/>
    <property type="evidence" value="ECO:0007669"/>
    <property type="project" value="UniProtKB-SubCell"/>
</dbReference>
<keyword evidence="5 7" id="KW-1133">Transmembrane helix</keyword>
<dbReference type="Proteomes" id="UP000000269">
    <property type="component" value="Chromosome"/>
</dbReference>
<name>A8MF17_ALKOO</name>
<dbReference type="InterPro" id="IPR049177">
    <property type="entry name" value="MgtC_SapB_SrpB_YhiD_N"/>
</dbReference>
<protein>
    <submittedName>
        <fullName evidence="9">MgtC/SapB transporter</fullName>
    </submittedName>
</protein>
<evidence type="ECO:0000256" key="6">
    <source>
        <dbReference type="ARBA" id="ARBA00023136"/>
    </source>
</evidence>
<feature type="transmembrane region" description="Helical" evidence="7">
    <location>
        <begin position="36"/>
        <end position="55"/>
    </location>
</feature>
<feature type="transmembrane region" description="Helical" evidence="7">
    <location>
        <begin position="117"/>
        <end position="136"/>
    </location>
</feature>
<sequence>MLSNGEIALRLILSALAGGIVGMEREANNHPAGLRTHILVSLGSTLIMLISMYGFQGPGINNSGDPARLAAQVVSGIGFLGAGTIIRTGNNIRGLTTAASIWVCGGIGLAIGNGYYLGGLTTAIIVLFTLGSLGFIENKIFKNQYKLLSVHCRERAGLIGDIGHILGKHSIIIKDIKVDREDNIEEGESSSIEITFTLKLPSRFINDSFFDEILNVDGVEDALWDRELGDAYLY</sequence>
<dbReference type="eggNOG" id="COG1285">
    <property type="taxonomic scope" value="Bacteria"/>
</dbReference>
<dbReference type="Pfam" id="PF02308">
    <property type="entry name" value="MgtC"/>
    <property type="match status" value="1"/>
</dbReference>
<organism evidence="9 10">
    <name type="scientific">Alkaliphilus oremlandii (strain OhILAs)</name>
    <name type="common">Clostridium oremlandii (strain OhILAs)</name>
    <dbReference type="NCBI Taxonomy" id="350688"/>
    <lineage>
        <taxon>Bacteria</taxon>
        <taxon>Bacillati</taxon>
        <taxon>Bacillota</taxon>
        <taxon>Clostridia</taxon>
        <taxon>Peptostreptococcales</taxon>
        <taxon>Natronincolaceae</taxon>
        <taxon>Alkaliphilus</taxon>
    </lineage>
</organism>
<evidence type="ECO:0000313" key="10">
    <source>
        <dbReference type="Proteomes" id="UP000000269"/>
    </source>
</evidence>
<evidence type="ECO:0000259" key="8">
    <source>
        <dbReference type="Pfam" id="PF02308"/>
    </source>
</evidence>
<dbReference type="RefSeq" id="WP_012158998.1">
    <property type="nucleotide sequence ID" value="NC_009922.1"/>
</dbReference>
<dbReference type="EMBL" id="CP000853">
    <property type="protein sequence ID" value="ABW18686.1"/>
    <property type="molecule type" value="Genomic_DNA"/>
</dbReference>
<comment type="subcellular location">
    <subcellularLocation>
        <location evidence="1">Cell membrane</location>
        <topology evidence="1">Multi-pass membrane protein</topology>
    </subcellularLocation>
</comment>
<evidence type="ECO:0000256" key="1">
    <source>
        <dbReference type="ARBA" id="ARBA00004651"/>
    </source>
</evidence>
<evidence type="ECO:0000313" key="9">
    <source>
        <dbReference type="EMBL" id="ABW18686.1"/>
    </source>
</evidence>
<dbReference type="InterPro" id="IPR003416">
    <property type="entry name" value="MgtC/SapB/SrpB/YhiD_fam"/>
</dbReference>
<dbReference type="KEGG" id="aoe:Clos_1140"/>
<dbReference type="PANTHER" id="PTHR33778:SF1">
    <property type="entry name" value="MAGNESIUM TRANSPORTER YHID-RELATED"/>
    <property type="match status" value="1"/>
</dbReference>
<dbReference type="HOGENOM" id="CLU_079292_0_1_9"/>
<evidence type="ECO:0000256" key="2">
    <source>
        <dbReference type="ARBA" id="ARBA00009298"/>
    </source>
</evidence>
<feature type="transmembrane region" description="Helical" evidence="7">
    <location>
        <begin position="92"/>
        <end position="111"/>
    </location>
</feature>
<comment type="similarity">
    <text evidence="2">Belongs to the MgtC/SapB family.</text>
</comment>
<keyword evidence="10" id="KW-1185">Reference proteome</keyword>